<feature type="domain" description="Aerobactin siderophore biosynthesis IucA/IucC-like C-terminal" evidence="5">
    <location>
        <begin position="420"/>
        <end position="564"/>
    </location>
</feature>
<sequence>MNVQKIRNNEALAQQTILKDLVDALLFEDIGGLASKSEVVTHGNQLFIHYGTTERYLSIPVYMSGLNLFRYAPGAVLLCQHGQEKTLHAVELWDQIVEMNPSEAKAWEWRRFRQGLQDAVQQLTGQLKGMNLSDHPFIRAEQLASFKDRPFHPVAKEKRGFRVSDYEKYQSEFHQPIALNTVAVHKDFVLNGQKADAQRYQDYFGATLDPCKAELQESGLLETAYIIFPVHPWQYEHVLPVEFEAEIEAQQVVRLKHTFGRYLSSSSMRTLINLEQPFEHLKVPLSIQSLGALRLTPTRYMKNGEVAEQLLHTLIQQDDRLKGHVWPCDETAWWSYLSSDGDIFKDQLGHLTMQFRQYPEAIKNDVGQQLISMAALAAHDDSLYRMILRQPHGSLTQAQIMDLFEAITSSFLEMTCSFMKSGALPELHGQNVLIAFKDGKVSSFVLRDHDTVRIYPEWLKQQHIEVPQYTVRKDTPNTLINETLEDFFAYFQTLAVSVNLYAIIDALVQVFDIAEHDLMTILRNQLTYWVSTIEWLPEDKEKVEAILLEQQTWPFKRIILPLLLQKESGGGSMPSSLGRVPNPMMKHE</sequence>
<keyword evidence="10" id="KW-1185">Reference proteome</keyword>
<evidence type="ECO:0000256" key="2">
    <source>
        <dbReference type="ARBA" id="ARBA00007832"/>
    </source>
</evidence>
<dbReference type="Pfam" id="PF06276">
    <property type="entry name" value="FhuF"/>
    <property type="match status" value="1"/>
</dbReference>
<comment type="pathway">
    <text evidence="1">Siderophore biosynthesis.</text>
</comment>
<reference evidence="7 10" key="1">
    <citation type="submission" date="2018-01" db="EMBL/GenBank/DDBJ databases">
        <title>Complete genome sequence of Staphylococcus Scheliferi isolated from human.</title>
        <authorList>
            <person name="Abouelkhair M.A."/>
            <person name="Bemis D.A."/>
            <person name="Kania S.A."/>
        </authorList>
    </citation>
    <scope>NUCLEOTIDE SEQUENCE [LARGE SCALE GENOMIC DNA]</scope>
    <source>
        <strain evidence="7 10">ATCC 43808</strain>
    </source>
</reference>
<dbReference type="InterPro" id="IPR022770">
    <property type="entry name" value="IucA/IucC-like_C"/>
</dbReference>
<evidence type="ECO:0000259" key="5">
    <source>
        <dbReference type="Pfam" id="PF06276"/>
    </source>
</evidence>
<name>A0A7Z7QMK3_STASC</name>
<feature type="domain" description="Aerobactin siderophore biosynthesis IucA/IucC N-terminal" evidence="4">
    <location>
        <begin position="137"/>
        <end position="377"/>
    </location>
</feature>
<evidence type="ECO:0000259" key="4">
    <source>
        <dbReference type="Pfam" id="PF04183"/>
    </source>
</evidence>
<dbReference type="EMBL" id="LR962863">
    <property type="protein sequence ID" value="CAD7358501.1"/>
    <property type="molecule type" value="Genomic_DNA"/>
</dbReference>
<evidence type="ECO:0000256" key="1">
    <source>
        <dbReference type="ARBA" id="ARBA00004924"/>
    </source>
</evidence>
<dbReference type="NCBIfam" id="NF033583">
    <property type="entry name" value="staphy_B_SbnC"/>
    <property type="match status" value="1"/>
</dbReference>
<reference evidence="6 9" key="3">
    <citation type="submission" date="2020-11" db="EMBL/GenBank/DDBJ databases">
        <authorList>
            <consortium name="Pathogen Informatics"/>
        </authorList>
    </citation>
    <scope>NUCLEOTIDE SEQUENCE [LARGE SCALE GENOMIC DNA]</scope>
    <source>
        <strain evidence="6 9">NCTC12218</strain>
    </source>
</reference>
<dbReference type="EMBL" id="UHEF01000001">
    <property type="protein sequence ID" value="SUM85903.1"/>
    <property type="molecule type" value="Genomic_DNA"/>
</dbReference>
<organism evidence="8">
    <name type="scientific">Staphylococcus schleiferi</name>
    <dbReference type="NCBI Taxonomy" id="1295"/>
    <lineage>
        <taxon>Bacteria</taxon>
        <taxon>Bacillati</taxon>
        <taxon>Bacillota</taxon>
        <taxon>Bacilli</taxon>
        <taxon>Bacillales</taxon>
        <taxon>Staphylococcaceae</taxon>
        <taxon>Staphylococcus</taxon>
    </lineage>
</organism>
<gene>
    <name evidence="8" type="primary">iucC_1</name>
    <name evidence="7" type="ORF">C1O36_00845</name>
    <name evidence="8" type="ORF">NCTC12218_00082</name>
</gene>
<dbReference type="PANTHER" id="PTHR34384:SF6">
    <property type="entry name" value="STAPHYLOFERRIN B SYNTHASE"/>
    <property type="match status" value="1"/>
</dbReference>
<dbReference type="AlphaFoldDB" id="A0A7Z7QMK3"/>
<evidence type="ECO:0000313" key="7">
    <source>
        <dbReference type="EMBL" id="NHA33085.1"/>
    </source>
</evidence>
<dbReference type="EMBL" id="POVK01000002">
    <property type="protein sequence ID" value="NHA33085.1"/>
    <property type="molecule type" value="Genomic_DNA"/>
</dbReference>
<feature type="region of interest" description="Disordered" evidence="3">
    <location>
        <begin position="568"/>
        <end position="588"/>
    </location>
</feature>
<dbReference type="Proteomes" id="UP000572988">
    <property type="component" value="Unassembled WGS sequence"/>
</dbReference>
<comment type="similarity">
    <text evidence="2">Belongs to the IucA/IucC family.</text>
</comment>
<dbReference type="EC" id="6.3.2.-" evidence="8"/>
<keyword evidence="8" id="KW-0436">Ligase</keyword>
<evidence type="ECO:0000313" key="9">
    <source>
        <dbReference type="Proteomes" id="UP000264146"/>
    </source>
</evidence>
<evidence type="ECO:0000256" key="3">
    <source>
        <dbReference type="SAM" id="MobiDB-lite"/>
    </source>
</evidence>
<dbReference type="InterPro" id="IPR007310">
    <property type="entry name" value="Aerobactin_biosyn_IucA/IucC_N"/>
</dbReference>
<dbReference type="GO" id="GO:0019290">
    <property type="term" value="P:siderophore biosynthetic process"/>
    <property type="evidence" value="ECO:0007669"/>
    <property type="project" value="InterPro"/>
</dbReference>
<dbReference type="InterPro" id="IPR037455">
    <property type="entry name" value="LucA/IucC-like"/>
</dbReference>
<evidence type="ECO:0000313" key="10">
    <source>
        <dbReference type="Proteomes" id="UP000572988"/>
    </source>
</evidence>
<reference evidence="8" key="2">
    <citation type="submission" date="2018-06" db="EMBL/GenBank/DDBJ databases">
        <authorList>
            <consortium name="Pathogen Informatics"/>
            <person name="Doyle S."/>
        </authorList>
    </citation>
    <scope>NUCLEOTIDE SEQUENCE [LARGE SCALE GENOMIC DNA]</scope>
    <source>
        <strain evidence="8">NCTC12218</strain>
    </source>
</reference>
<proteinExistence type="inferred from homology"/>
<dbReference type="Pfam" id="PF04183">
    <property type="entry name" value="IucA_IucC"/>
    <property type="match status" value="1"/>
</dbReference>
<evidence type="ECO:0000313" key="6">
    <source>
        <dbReference type="EMBL" id="CAD7358501.1"/>
    </source>
</evidence>
<protein>
    <submittedName>
        <fullName evidence="7">Siderophore biosynthesis protein SbnC</fullName>
    </submittedName>
    <submittedName>
        <fullName evidence="8">Siderophore biosynthesis protein, IucC family</fullName>
        <ecNumber evidence="8">6.3.2.-</ecNumber>
    </submittedName>
</protein>
<evidence type="ECO:0000313" key="8">
    <source>
        <dbReference type="EMBL" id="SUM85903.1"/>
    </source>
</evidence>
<dbReference type="Gene3D" id="1.10.510.40">
    <property type="match status" value="1"/>
</dbReference>
<dbReference type="GO" id="GO:0016881">
    <property type="term" value="F:acid-amino acid ligase activity"/>
    <property type="evidence" value="ECO:0007669"/>
    <property type="project" value="UniProtKB-ARBA"/>
</dbReference>
<dbReference type="Proteomes" id="UP000264146">
    <property type="component" value="Chromosome"/>
</dbReference>
<dbReference type="PANTHER" id="PTHR34384">
    <property type="entry name" value="L-2,3-DIAMINOPROPANOATE--CITRATE LIGASE"/>
    <property type="match status" value="1"/>
</dbReference>
<accession>A0A7Z7QMK3</accession>